<dbReference type="InterPro" id="IPR036366">
    <property type="entry name" value="PGBDSf"/>
</dbReference>
<dbReference type="PROSITE" id="PS50106">
    <property type="entry name" value="PDZ"/>
    <property type="match status" value="1"/>
</dbReference>
<dbReference type="InterPro" id="IPR036365">
    <property type="entry name" value="PGBD-like_sf"/>
</dbReference>
<protein>
    <submittedName>
        <fullName evidence="3">Peptidoglycan-binding protein</fullName>
    </submittedName>
</protein>
<dbReference type="SUPFAM" id="SSF50156">
    <property type="entry name" value="PDZ domain-like"/>
    <property type="match status" value="1"/>
</dbReference>
<dbReference type="Gene3D" id="2.30.30.40">
    <property type="entry name" value="SH3 Domains"/>
    <property type="match status" value="1"/>
</dbReference>
<feature type="signal peptide" evidence="1">
    <location>
        <begin position="1"/>
        <end position="27"/>
    </location>
</feature>
<dbReference type="EMBL" id="DVFI01000087">
    <property type="protein sequence ID" value="HIQ63081.1"/>
    <property type="molecule type" value="Genomic_DNA"/>
</dbReference>
<feature type="chain" id="PRO_5038438761" evidence="1">
    <location>
        <begin position="28"/>
        <end position="471"/>
    </location>
</feature>
<evidence type="ECO:0000313" key="3">
    <source>
        <dbReference type="EMBL" id="HIQ63081.1"/>
    </source>
</evidence>
<dbReference type="SUPFAM" id="SSF47090">
    <property type="entry name" value="PGBD-like"/>
    <property type="match status" value="1"/>
</dbReference>
<dbReference type="AlphaFoldDB" id="A0A9D1CIF8"/>
<comment type="caution">
    <text evidence="3">The sequence shown here is derived from an EMBL/GenBank/DDBJ whole genome shotgun (WGS) entry which is preliminary data.</text>
</comment>
<dbReference type="Gene3D" id="2.30.42.10">
    <property type="match status" value="1"/>
</dbReference>
<evidence type="ECO:0000313" key="4">
    <source>
        <dbReference type="Proteomes" id="UP000886819"/>
    </source>
</evidence>
<evidence type="ECO:0000256" key="1">
    <source>
        <dbReference type="SAM" id="SignalP"/>
    </source>
</evidence>
<dbReference type="Pfam" id="PF01471">
    <property type="entry name" value="PG_binding_1"/>
    <property type="match status" value="1"/>
</dbReference>
<proteinExistence type="predicted"/>
<reference evidence="3" key="1">
    <citation type="submission" date="2020-10" db="EMBL/GenBank/DDBJ databases">
        <authorList>
            <person name="Gilroy R."/>
        </authorList>
    </citation>
    <scope>NUCLEOTIDE SEQUENCE</scope>
    <source>
        <strain evidence="3">ChiHile30-977</strain>
    </source>
</reference>
<feature type="domain" description="PDZ" evidence="2">
    <location>
        <begin position="404"/>
        <end position="448"/>
    </location>
</feature>
<dbReference type="SMART" id="SM00228">
    <property type="entry name" value="PDZ"/>
    <property type="match status" value="1"/>
</dbReference>
<organism evidence="3 4">
    <name type="scientific">Candidatus Avichristensenella intestinipullorum</name>
    <dbReference type="NCBI Taxonomy" id="2840693"/>
    <lineage>
        <taxon>Bacteria</taxon>
        <taxon>Bacillati</taxon>
        <taxon>Bacillota</taxon>
        <taxon>Clostridia</taxon>
        <taxon>Candidatus Avichristensenella</taxon>
    </lineage>
</organism>
<dbReference type="InterPro" id="IPR036034">
    <property type="entry name" value="PDZ_sf"/>
</dbReference>
<name>A0A9D1CIF8_9FIRM</name>
<dbReference type="InterPro" id="IPR041489">
    <property type="entry name" value="PDZ_6"/>
</dbReference>
<reference evidence="3" key="2">
    <citation type="journal article" date="2021" name="PeerJ">
        <title>Extensive microbial diversity within the chicken gut microbiome revealed by metagenomics and culture.</title>
        <authorList>
            <person name="Gilroy R."/>
            <person name="Ravi A."/>
            <person name="Getino M."/>
            <person name="Pursley I."/>
            <person name="Horton D.L."/>
            <person name="Alikhan N.F."/>
            <person name="Baker D."/>
            <person name="Gharbi K."/>
            <person name="Hall N."/>
            <person name="Watson M."/>
            <person name="Adriaenssens E.M."/>
            <person name="Foster-Nyarko E."/>
            <person name="Jarju S."/>
            <person name="Secka A."/>
            <person name="Antonio M."/>
            <person name="Oren A."/>
            <person name="Chaudhuri R.R."/>
            <person name="La Ragione R."/>
            <person name="Hildebrand F."/>
            <person name="Pallen M.J."/>
        </authorList>
    </citation>
    <scope>NUCLEOTIDE SEQUENCE</scope>
    <source>
        <strain evidence="3">ChiHile30-977</strain>
    </source>
</reference>
<dbReference type="InterPro" id="IPR001478">
    <property type="entry name" value="PDZ"/>
</dbReference>
<evidence type="ECO:0000259" key="2">
    <source>
        <dbReference type="PROSITE" id="PS50106"/>
    </source>
</evidence>
<gene>
    <name evidence="3" type="ORF">IAA66_05775</name>
</gene>
<dbReference type="InterPro" id="IPR002477">
    <property type="entry name" value="Peptidoglycan-bd-like"/>
</dbReference>
<keyword evidence="1" id="KW-0732">Signal</keyword>
<accession>A0A9D1CIF8</accession>
<dbReference type="Proteomes" id="UP000886819">
    <property type="component" value="Unassembled WGS sequence"/>
</dbReference>
<sequence length="471" mass="50278">MKKRLKQTAIAWGLALVALGFPCLACAQTAQEPRHARTNCEANVREGPSSAEPILFALAAGTEVVVTEIVQQPERAWCAVEVVGLSGKKGYILQSLLDFADETSAPTAPPQEATVAQATGAGRQCSEEYYLEALRDPMPLLSFSPDDATLAQYQTLREGSRGDAVVALKARLYELGYYRQEQTGAAYTESTADVIARFQALHGLPADGVATPLTQALLFSQEAMGAEAAVEETRNVRITGGRIVRYRSSSAVQIEFANETGLVLTGFSLRILPYSAYGEPVDLGATLAEELNAVYQSDACVVGRGGTYSDVEEGHYFVIRQGEFYTGALVAVTGYQTQQGDTVRLPAGQWRWFAIEGADIAGAALPEETEATARERALAQAWSLGAQVQPLIAAYRSYYGLPEGLGVSAVAAGSLAEQAGVQPGDVLLALNGVPLVGEETLTRAMAVIAPGDVFELIFWRSGVYFTAEMAR</sequence>
<dbReference type="Pfam" id="PF17820">
    <property type="entry name" value="PDZ_6"/>
    <property type="match status" value="1"/>
</dbReference>
<dbReference type="Gene3D" id="1.10.101.10">
    <property type="entry name" value="PGBD-like superfamily/PGBD"/>
    <property type="match status" value="1"/>
</dbReference>